<dbReference type="NCBIfam" id="TIGR00369">
    <property type="entry name" value="unchar_dom_1"/>
    <property type="match status" value="1"/>
</dbReference>
<dbReference type="GO" id="GO:0016853">
    <property type="term" value="F:isomerase activity"/>
    <property type="evidence" value="ECO:0007669"/>
    <property type="project" value="UniProtKB-KW"/>
</dbReference>
<comment type="similarity">
    <text evidence="1">Belongs to the thioesterase PaaI family.</text>
</comment>
<dbReference type="GeneID" id="37267644"/>
<dbReference type="InterPro" id="IPR039298">
    <property type="entry name" value="ACOT13"/>
</dbReference>
<dbReference type="InterPro" id="IPR006683">
    <property type="entry name" value="Thioestr_dom"/>
</dbReference>
<dbReference type="RefSeq" id="XP_025599845.1">
    <property type="nucleotide sequence ID" value="XM_025740098.1"/>
</dbReference>
<dbReference type="InterPro" id="IPR029069">
    <property type="entry name" value="HotDog_dom_sf"/>
</dbReference>
<protein>
    <submittedName>
        <fullName evidence="4">Thioesterase/thiol ester dehydrase-isomerase</fullName>
    </submittedName>
</protein>
<dbReference type="PANTHER" id="PTHR21660">
    <property type="entry name" value="THIOESTERASE SUPERFAMILY MEMBER-RELATED"/>
    <property type="match status" value="1"/>
</dbReference>
<evidence type="ECO:0000313" key="5">
    <source>
        <dbReference type="Proteomes" id="UP000245946"/>
    </source>
</evidence>
<name>A0A316ZE40_9BASI</name>
<keyword evidence="2" id="KW-0378">Hydrolase</keyword>
<dbReference type="Pfam" id="PF03061">
    <property type="entry name" value="4HBT"/>
    <property type="match status" value="1"/>
</dbReference>
<dbReference type="GO" id="GO:0047617">
    <property type="term" value="F:fatty acyl-CoA hydrolase activity"/>
    <property type="evidence" value="ECO:0007669"/>
    <property type="project" value="InterPro"/>
</dbReference>
<sequence length="173" mass="18248">MPEPAVLVFVRRVATAFQRAGGHDANCFPSLRILAARPGLVRASVRIRSENLNRLGTLHGGAICSLTDTLGSLALASRGLYSTGVSTDINTTFVKAGGTTGDEVHVVGTVVSLGKTLATTRIELRHPVSDALLAFGSHTKFIGKAAGHPENVKFDESGERVIEGKAVEEWGED</sequence>
<dbReference type="OrthoDB" id="46529at2759"/>
<dbReference type="STRING" id="58919.A0A316ZE40"/>
<dbReference type="SUPFAM" id="SSF54637">
    <property type="entry name" value="Thioesterase/thiol ester dehydrase-isomerase"/>
    <property type="match status" value="1"/>
</dbReference>
<evidence type="ECO:0000256" key="2">
    <source>
        <dbReference type="ARBA" id="ARBA00022801"/>
    </source>
</evidence>
<proteinExistence type="inferred from homology"/>
<evidence type="ECO:0000259" key="3">
    <source>
        <dbReference type="Pfam" id="PF03061"/>
    </source>
</evidence>
<keyword evidence="4" id="KW-0413">Isomerase</keyword>
<evidence type="ECO:0000256" key="1">
    <source>
        <dbReference type="ARBA" id="ARBA00008324"/>
    </source>
</evidence>
<keyword evidence="5" id="KW-1185">Reference proteome</keyword>
<dbReference type="CDD" id="cd03443">
    <property type="entry name" value="PaaI_thioesterase"/>
    <property type="match status" value="1"/>
</dbReference>
<dbReference type="PANTHER" id="PTHR21660:SF1">
    <property type="entry name" value="ACYL-COENZYME A THIOESTERASE 13"/>
    <property type="match status" value="1"/>
</dbReference>
<gene>
    <name evidence="4" type="ORF">FA09DRAFT_294949</name>
</gene>
<feature type="domain" description="Thioesterase" evidence="3">
    <location>
        <begin position="56"/>
        <end position="126"/>
    </location>
</feature>
<dbReference type="Gene3D" id="3.10.129.10">
    <property type="entry name" value="Hotdog Thioesterase"/>
    <property type="match status" value="1"/>
</dbReference>
<reference evidence="4 5" key="1">
    <citation type="journal article" date="2018" name="Mol. Biol. Evol.">
        <title>Broad Genomic Sampling Reveals a Smut Pathogenic Ancestry of the Fungal Clade Ustilaginomycotina.</title>
        <authorList>
            <person name="Kijpornyongpan T."/>
            <person name="Mondo S.J."/>
            <person name="Barry K."/>
            <person name="Sandor L."/>
            <person name="Lee J."/>
            <person name="Lipzen A."/>
            <person name="Pangilinan J."/>
            <person name="LaButti K."/>
            <person name="Hainaut M."/>
            <person name="Henrissat B."/>
            <person name="Grigoriev I.V."/>
            <person name="Spatafora J.W."/>
            <person name="Aime M.C."/>
        </authorList>
    </citation>
    <scope>NUCLEOTIDE SEQUENCE [LARGE SCALE GENOMIC DNA]</scope>
    <source>
        <strain evidence="4 5">MCA 4186</strain>
    </source>
</reference>
<dbReference type="Proteomes" id="UP000245946">
    <property type="component" value="Unassembled WGS sequence"/>
</dbReference>
<dbReference type="EMBL" id="KZ819287">
    <property type="protein sequence ID" value="PWN99566.1"/>
    <property type="molecule type" value="Genomic_DNA"/>
</dbReference>
<organism evidence="4 5">
    <name type="scientific">Tilletiopsis washingtonensis</name>
    <dbReference type="NCBI Taxonomy" id="58919"/>
    <lineage>
        <taxon>Eukaryota</taxon>
        <taxon>Fungi</taxon>
        <taxon>Dikarya</taxon>
        <taxon>Basidiomycota</taxon>
        <taxon>Ustilaginomycotina</taxon>
        <taxon>Exobasidiomycetes</taxon>
        <taxon>Entylomatales</taxon>
        <taxon>Entylomatales incertae sedis</taxon>
        <taxon>Tilletiopsis</taxon>
    </lineage>
</organism>
<dbReference type="AlphaFoldDB" id="A0A316ZE40"/>
<accession>A0A316ZE40</accession>
<dbReference type="InterPro" id="IPR003736">
    <property type="entry name" value="PAAI_dom"/>
</dbReference>
<evidence type="ECO:0000313" key="4">
    <source>
        <dbReference type="EMBL" id="PWN99566.1"/>
    </source>
</evidence>